<dbReference type="GO" id="GO:0004725">
    <property type="term" value="F:protein tyrosine phosphatase activity"/>
    <property type="evidence" value="ECO:0007669"/>
    <property type="project" value="UniProtKB-EC"/>
</dbReference>
<evidence type="ECO:0000256" key="1">
    <source>
        <dbReference type="ARBA" id="ARBA00005750"/>
    </source>
</evidence>
<evidence type="ECO:0000313" key="5">
    <source>
        <dbReference type="EMBL" id="THV57225.1"/>
    </source>
</evidence>
<evidence type="ECO:0000313" key="6">
    <source>
        <dbReference type="Proteomes" id="UP000310406"/>
    </source>
</evidence>
<dbReference type="Proteomes" id="UP000310406">
    <property type="component" value="Unassembled WGS sequence"/>
</dbReference>
<dbReference type="OrthoDB" id="9788539at2"/>
<gene>
    <name evidence="5" type="ORF">EZV76_15215</name>
</gene>
<dbReference type="PANTHER" id="PTHR39181:SF1">
    <property type="entry name" value="TYROSINE-PROTEIN PHOSPHATASE YWQE"/>
    <property type="match status" value="1"/>
</dbReference>
<organism evidence="5 6">
    <name type="scientific">Flagellimonas alvinocaridis</name>
    <dbReference type="NCBI Taxonomy" id="2530200"/>
    <lineage>
        <taxon>Bacteria</taxon>
        <taxon>Pseudomonadati</taxon>
        <taxon>Bacteroidota</taxon>
        <taxon>Flavobacteriia</taxon>
        <taxon>Flavobacteriales</taxon>
        <taxon>Flavobacteriaceae</taxon>
        <taxon>Flagellimonas</taxon>
    </lineage>
</organism>
<name>A0A4S8RK85_9FLAO</name>
<keyword evidence="3" id="KW-0378">Hydrolase</keyword>
<dbReference type="EC" id="3.1.3.48" evidence="2"/>
<evidence type="ECO:0000256" key="2">
    <source>
        <dbReference type="ARBA" id="ARBA00013064"/>
    </source>
</evidence>
<sequence length="247" mass="28371">MFHFFQKKIFLADYLHGLVDIHNHILPGIDDGAKTVNKSVELLRGFSDLGVTEFICTPHIMHNYYNNTEETILSAYTMLKEHLSKVDSLEVSLDFAAEHMIDDNFEHLLSTKKVLPIKGEYLLIEMSYLQPSINFDVSVEKITKERLFPVLAHPERYLYLKPKKGEYIRYKQKGVHFQLNLLSLGGHYGADVQKIAHSLLDSGMYEYVGSDVHKIHHIEALKSVKLNERLLNKILPVLENTKSTFGS</sequence>
<dbReference type="SUPFAM" id="SSF89550">
    <property type="entry name" value="PHP domain-like"/>
    <property type="match status" value="1"/>
</dbReference>
<dbReference type="InterPro" id="IPR016195">
    <property type="entry name" value="Pol/histidinol_Pase-like"/>
</dbReference>
<dbReference type="GO" id="GO:0030145">
    <property type="term" value="F:manganese ion binding"/>
    <property type="evidence" value="ECO:0007669"/>
    <property type="project" value="InterPro"/>
</dbReference>
<evidence type="ECO:0000256" key="3">
    <source>
        <dbReference type="ARBA" id="ARBA00022801"/>
    </source>
</evidence>
<comment type="similarity">
    <text evidence="1">Belongs to the metallo-dependent hydrolases superfamily. CpsB/CapC family.</text>
</comment>
<comment type="caution">
    <text evidence="5">The sequence shown here is derived from an EMBL/GenBank/DDBJ whole genome shotgun (WGS) entry which is preliminary data.</text>
</comment>
<dbReference type="PIRSF" id="PIRSF016557">
    <property type="entry name" value="Caps_synth_CpsB"/>
    <property type="match status" value="1"/>
</dbReference>
<proteinExistence type="inferred from homology"/>
<dbReference type="EMBL" id="SNTZ01000014">
    <property type="protein sequence ID" value="THV57225.1"/>
    <property type="molecule type" value="Genomic_DNA"/>
</dbReference>
<dbReference type="Gene3D" id="3.20.20.140">
    <property type="entry name" value="Metal-dependent hydrolases"/>
    <property type="match status" value="1"/>
</dbReference>
<dbReference type="AlphaFoldDB" id="A0A4S8RK85"/>
<accession>A0A4S8RK85</accession>
<dbReference type="PANTHER" id="PTHR39181">
    <property type="entry name" value="TYROSINE-PROTEIN PHOSPHATASE YWQE"/>
    <property type="match status" value="1"/>
</dbReference>
<protein>
    <recommendedName>
        <fullName evidence="2">protein-tyrosine-phosphatase</fullName>
        <ecNumber evidence="2">3.1.3.48</ecNumber>
    </recommendedName>
</protein>
<dbReference type="Pfam" id="PF19567">
    <property type="entry name" value="CpsB_CapC"/>
    <property type="match status" value="1"/>
</dbReference>
<keyword evidence="6" id="KW-1185">Reference proteome</keyword>
<comment type="catalytic activity">
    <reaction evidence="4">
        <text>O-phospho-L-tyrosyl-[protein] + H2O = L-tyrosyl-[protein] + phosphate</text>
        <dbReference type="Rhea" id="RHEA:10684"/>
        <dbReference type="Rhea" id="RHEA-COMP:10136"/>
        <dbReference type="Rhea" id="RHEA-COMP:20101"/>
        <dbReference type="ChEBI" id="CHEBI:15377"/>
        <dbReference type="ChEBI" id="CHEBI:43474"/>
        <dbReference type="ChEBI" id="CHEBI:46858"/>
        <dbReference type="ChEBI" id="CHEBI:61978"/>
        <dbReference type="EC" id="3.1.3.48"/>
    </reaction>
</comment>
<dbReference type="RefSeq" id="WP_136567425.1">
    <property type="nucleotide sequence ID" value="NZ_SNTZ01000014.1"/>
</dbReference>
<dbReference type="InterPro" id="IPR016667">
    <property type="entry name" value="Caps_polysacc_synth_CpsB/CapC"/>
</dbReference>
<reference evidence="5 6" key="1">
    <citation type="submission" date="2019-03" db="EMBL/GenBank/DDBJ databases">
        <title>Muricauda SCR12 sp.nov, a marine bacterium isolated from Pacific Ocean:the Okinawa trough.</title>
        <authorList>
            <person name="Liu L."/>
        </authorList>
    </citation>
    <scope>NUCLEOTIDE SEQUENCE [LARGE SCALE GENOMIC DNA]</scope>
    <source>
        <strain evidence="5 6">SCR12</strain>
    </source>
</reference>
<evidence type="ECO:0000256" key="4">
    <source>
        <dbReference type="ARBA" id="ARBA00051722"/>
    </source>
</evidence>